<accession>A0ABT5UBX8</accession>
<evidence type="ECO:0000313" key="2">
    <source>
        <dbReference type="EMBL" id="MDE1463832.1"/>
    </source>
</evidence>
<dbReference type="Proteomes" id="UP001528823">
    <property type="component" value="Unassembled WGS sequence"/>
</dbReference>
<evidence type="ECO:0000313" key="3">
    <source>
        <dbReference type="Proteomes" id="UP001528823"/>
    </source>
</evidence>
<protein>
    <submittedName>
        <fullName evidence="2">DUF4123 domain-containing protein</fullName>
    </submittedName>
</protein>
<dbReference type="Pfam" id="PF13503">
    <property type="entry name" value="DUF4123"/>
    <property type="match status" value="1"/>
</dbReference>
<evidence type="ECO:0000259" key="1">
    <source>
        <dbReference type="Pfam" id="PF13503"/>
    </source>
</evidence>
<dbReference type="EMBL" id="JAPMOU010000025">
    <property type="protein sequence ID" value="MDE1463832.1"/>
    <property type="molecule type" value="Genomic_DNA"/>
</dbReference>
<name>A0ABT5UBX8_9GAMM</name>
<organism evidence="2 3">
    <name type="scientific">Spartinivicinus poritis</name>
    <dbReference type="NCBI Taxonomy" id="2994640"/>
    <lineage>
        <taxon>Bacteria</taxon>
        <taxon>Pseudomonadati</taxon>
        <taxon>Pseudomonadota</taxon>
        <taxon>Gammaproteobacteria</taxon>
        <taxon>Oceanospirillales</taxon>
        <taxon>Zooshikellaceae</taxon>
        <taxon>Spartinivicinus</taxon>
    </lineage>
</organism>
<proteinExistence type="predicted"/>
<gene>
    <name evidence="2" type="ORF">ORQ98_17915</name>
</gene>
<feature type="domain" description="DUF4123" evidence="1">
    <location>
        <begin position="13"/>
        <end position="133"/>
    </location>
</feature>
<keyword evidence="3" id="KW-1185">Reference proteome</keyword>
<dbReference type="InterPro" id="IPR025391">
    <property type="entry name" value="DUF4123"/>
</dbReference>
<sequence length="283" mass="32758">MVDPNDAWPDLPCYLLLDTVREPGIKRWLYETEANPKHFSLYLMTKYKSMIDQSPELIQTELYSDLWYSFMERGVRQHWGLVLFSEAPFEAVKQHCQWWLNVITPSGSKGLFRLYDPTLSWRLFATSTPEQLAYLFGPINQVHCYANQWHAFHNPAPIVGDYSSSLRLAANQWQAISDSKYQGFLNRLQKHISHYFPHLLAGKDQQQQQTWLEKLVNTANTRQFTTAQDIFFFTNVVGYLGADAMNPALHPEIHQLITHSSQLTPSQRIRKAAIKAQQVAGRS</sequence>
<reference evidence="2 3" key="1">
    <citation type="submission" date="2022-11" db="EMBL/GenBank/DDBJ databases">
        <title>Spartinivicinus poritis sp. nov., isolated from scleractinian coral Porites lutea.</title>
        <authorList>
            <person name="Zhang G."/>
            <person name="Cai L."/>
            <person name="Wei Q."/>
        </authorList>
    </citation>
    <scope>NUCLEOTIDE SEQUENCE [LARGE SCALE GENOMIC DNA]</scope>
    <source>
        <strain evidence="2 3">A2-2</strain>
    </source>
</reference>
<comment type="caution">
    <text evidence="2">The sequence shown here is derived from an EMBL/GenBank/DDBJ whole genome shotgun (WGS) entry which is preliminary data.</text>
</comment>
<dbReference type="RefSeq" id="WP_274690166.1">
    <property type="nucleotide sequence ID" value="NZ_JAPMOU010000025.1"/>
</dbReference>